<dbReference type="EMBL" id="CP042260">
    <property type="protein sequence ID" value="QDY66405.1"/>
    <property type="molecule type" value="Genomic_DNA"/>
</dbReference>
<organism evidence="2 3">
    <name type="scientific">Glutamicibacter halophytocola</name>
    <dbReference type="NCBI Taxonomy" id="1933880"/>
    <lineage>
        <taxon>Bacteria</taxon>
        <taxon>Bacillati</taxon>
        <taxon>Actinomycetota</taxon>
        <taxon>Actinomycetes</taxon>
        <taxon>Micrococcales</taxon>
        <taxon>Micrococcaceae</taxon>
        <taxon>Glutamicibacter</taxon>
    </lineage>
</organism>
<name>A0ABX5Y9R2_9MICC</name>
<accession>A0ABX5Y9R2</accession>
<evidence type="ECO:0000256" key="1">
    <source>
        <dbReference type="SAM" id="Phobius"/>
    </source>
</evidence>
<dbReference type="RefSeq" id="WP_146276406.1">
    <property type="nucleotide sequence ID" value="NZ_CP012750.1"/>
</dbReference>
<sequence>MSRNAVKAFRILYALALTGLNAAVIAFYTLWQIADTAAINRMETGSGMDVAQMLPNSNLMWAAAHGSLIMLIIVDIMAFFQVMTAFSSHGKVVYNGKLGPAIQTTKV</sequence>
<keyword evidence="1" id="KW-0472">Membrane</keyword>
<keyword evidence="1" id="KW-1133">Transmembrane helix</keyword>
<reference evidence="2 3" key="1">
    <citation type="submission" date="2019-07" db="EMBL/GenBank/DDBJ databases">
        <title>Complete Genome Sequence of drought tolerant Plant Growth-Promoting Rhizobacterium Glutamicibacter halophytocola DR408.</title>
        <authorList>
            <person name="Nishu S.D."/>
            <person name="Lee T.K."/>
        </authorList>
    </citation>
    <scope>NUCLEOTIDE SEQUENCE [LARGE SCALE GENOMIC DNA]</scope>
    <source>
        <strain evidence="2 3">DR408</strain>
    </source>
</reference>
<protein>
    <submittedName>
        <fullName evidence="2">Cell surface protein</fullName>
    </submittedName>
</protein>
<keyword evidence="1" id="KW-0812">Transmembrane</keyword>
<proteinExistence type="predicted"/>
<feature type="transmembrane region" description="Helical" evidence="1">
    <location>
        <begin position="12"/>
        <end position="34"/>
    </location>
</feature>
<dbReference type="Proteomes" id="UP000320717">
    <property type="component" value="Chromosome"/>
</dbReference>
<gene>
    <name evidence="2" type="ORF">FQA45_08760</name>
</gene>
<feature type="transmembrane region" description="Helical" evidence="1">
    <location>
        <begin position="59"/>
        <end position="80"/>
    </location>
</feature>
<keyword evidence="3" id="KW-1185">Reference proteome</keyword>
<evidence type="ECO:0000313" key="2">
    <source>
        <dbReference type="EMBL" id="QDY66405.1"/>
    </source>
</evidence>
<evidence type="ECO:0000313" key="3">
    <source>
        <dbReference type="Proteomes" id="UP000320717"/>
    </source>
</evidence>